<proteinExistence type="predicted"/>
<organism evidence="1 2">
    <name type="scientific">Dentiscutata heterogama</name>
    <dbReference type="NCBI Taxonomy" id="1316150"/>
    <lineage>
        <taxon>Eukaryota</taxon>
        <taxon>Fungi</taxon>
        <taxon>Fungi incertae sedis</taxon>
        <taxon>Mucoromycota</taxon>
        <taxon>Glomeromycotina</taxon>
        <taxon>Glomeromycetes</taxon>
        <taxon>Diversisporales</taxon>
        <taxon>Gigasporaceae</taxon>
        <taxon>Dentiscutata</taxon>
    </lineage>
</organism>
<gene>
    <name evidence="1" type="ORF">DHETER_LOCUS5580</name>
</gene>
<accession>A0ACA9M0J7</accession>
<reference evidence="1" key="1">
    <citation type="submission" date="2021-06" db="EMBL/GenBank/DDBJ databases">
        <authorList>
            <person name="Kallberg Y."/>
            <person name="Tangrot J."/>
            <person name="Rosling A."/>
        </authorList>
    </citation>
    <scope>NUCLEOTIDE SEQUENCE</scope>
    <source>
        <strain evidence="1">IL203A</strain>
    </source>
</reference>
<name>A0ACA9M0J7_9GLOM</name>
<dbReference type="Proteomes" id="UP000789702">
    <property type="component" value="Unassembled WGS sequence"/>
</dbReference>
<evidence type="ECO:0000313" key="2">
    <source>
        <dbReference type="Proteomes" id="UP000789702"/>
    </source>
</evidence>
<keyword evidence="2" id="KW-1185">Reference proteome</keyword>
<dbReference type="EMBL" id="CAJVPU010006315">
    <property type="protein sequence ID" value="CAG8559442.1"/>
    <property type="molecule type" value="Genomic_DNA"/>
</dbReference>
<protein>
    <submittedName>
        <fullName evidence="1">5949_t:CDS:1</fullName>
    </submittedName>
</protein>
<evidence type="ECO:0000313" key="1">
    <source>
        <dbReference type="EMBL" id="CAG8559442.1"/>
    </source>
</evidence>
<feature type="non-terminal residue" evidence="1">
    <location>
        <position position="1"/>
    </location>
</feature>
<comment type="caution">
    <text evidence="1">The sequence shown here is derived from an EMBL/GenBank/DDBJ whole genome shotgun (WGS) entry which is preliminary data.</text>
</comment>
<sequence>KNKEENARVGTEEKAQEEAIEKVSDWIKGGIKERWLSFKNT</sequence>